<comment type="cofactor">
    <cofactor evidence="1">
        <name>Mg(2+)</name>
        <dbReference type="ChEBI" id="CHEBI:18420"/>
    </cofactor>
</comment>
<dbReference type="InterPro" id="IPR043128">
    <property type="entry name" value="Rev_trsase/Diguanyl_cyclase"/>
</dbReference>
<dbReference type="PANTHER" id="PTHR45138">
    <property type="entry name" value="REGULATORY COMPONENTS OF SENSORY TRANSDUCTION SYSTEM"/>
    <property type="match status" value="1"/>
</dbReference>
<dbReference type="FunFam" id="3.30.70.270:FF:000001">
    <property type="entry name" value="Diguanylate cyclase domain protein"/>
    <property type="match status" value="1"/>
</dbReference>
<evidence type="ECO:0000259" key="4">
    <source>
        <dbReference type="PROSITE" id="PS50887"/>
    </source>
</evidence>
<dbReference type="PANTHER" id="PTHR45138:SF9">
    <property type="entry name" value="DIGUANYLATE CYCLASE DGCM-RELATED"/>
    <property type="match status" value="1"/>
</dbReference>
<dbReference type="SUPFAM" id="SSF55073">
    <property type="entry name" value="Nucleotide cyclase"/>
    <property type="match status" value="1"/>
</dbReference>
<dbReference type="OrthoDB" id="9812260at2"/>
<organism evidence="5 6">
    <name type="scientific">Marinomonas polaris DSM 16579</name>
    <dbReference type="NCBI Taxonomy" id="1122206"/>
    <lineage>
        <taxon>Bacteria</taxon>
        <taxon>Pseudomonadati</taxon>
        <taxon>Pseudomonadota</taxon>
        <taxon>Gammaproteobacteria</taxon>
        <taxon>Oceanospirillales</taxon>
        <taxon>Oceanospirillaceae</taxon>
        <taxon>Marinomonas</taxon>
    </lineage>
</organism>
<dbReference type="Proteomes" id="UP000184517">
    <property type="component" value="Unassembled WGS sequence"/>
</dbReference>
<dbReference type="STRING" id="1122206.SAMN02745753_01102"/>
<evidence type="ECO:0000256" key="3">
    <source>
        <dbReference type="ARBA" id="ARBA00034247"/>
    </source>
</evidence>
<dbReference type="RefSeq" id="WP_072838737.1">
    <property type="nucleotide sequence ID" value="NZ_FQVF01000005.1"/>
</dbReference>
<evidence type="ECO:0000256" key="2">
    <source>
        <dbReference type="ARBA" id="ARBA00012528"/>
    </source>
</evidence>
<comment type="catalytic activity">
    <reaction evidence="3">
        <text>2 GTP = 3',3'-c-di-GMP + 2 diphosphate</text>
        <dbReference type="Rhea" id="RHEA:24898"/>
        <dbReference type="ChEBI" id="CHEBI:33019"/>
        <dbReference type="ChEBI" id="CHEBI:37565"/>
        <dbReference type="ChEBI" id="CHEBI:58805"/>
        <dbReference type="EC" id="2.7.7.65"/>
    </reaction>
</comment>
<dbReference type="GO" id="GO:0005886">
    <property type="term" value="C:plasma membrane"/>
    <property type="evidence" value="ECO:0007669"/>
    <property type="project" value="TreeGrafter"/>
</dbReference>
<evidence type="ECO:0000256" key="1">
    <source>
        <dbReference type="ARBA" id="ARBA00001946"/>
    </source>
</evidence>
<reference evidence="6" key="1">
    <citation type="submission" date="2016-11" db="EMBL/GenBank/DDBJ databases">
        <authorList>
            <person name="Varghese N."/>
            <person name="Submissions S."/>
        </authorList>
    </citation>
    <scope>NUCLEOTIDE SEQUENCE [LARGE SCALE GENOMIC DNA]</scope>
    <source>
        <strain evidence="6">DSM 16579</strain>
    </source>
</reference>
<dbReference type="InterPro" id="IPR025991">
    <property type="entry name" value="Chemoreceptor_zinc-bind_dom"/>
</dbReference>
<proteinExistence type="predicted"/>
<dbReference type="CDD" id="cd01949">
    <property type="entry name" value="GGDEF"/>
    <property type="match status" value="1"/>
</dbReference>
<dbReference type="InterPro" id="IPR029787">
    <property type="entry name" value="Nucleotide_cyclase"/>
</dbReference>
<dbReference type="NCBIfam" id="TIGR00254">
    <property type="entry name" value="GGDEF"/>
    <property type="match status" value="1"/>
</dbReference>
<name>A0A1M4Y1L0_9GAMM</name>
<dbReference type="Pfam" id="PF13682">
    <property type="entry name" value="CZB"/>
    <property type="match status" value="1"/>
</dbReference>
<dbReference type="InterPro" id="IPR000160">
    <property type="entry name" value="GGDEF_dom"/>
</dbReference>
<dbReference type="GO" id="GO:0043709">
    <property type="term" value="P:cell adhesion involved in single-species biofilm formation"/>
    <property type="evidence" value="ECO:0007669"/>
    <property type="project" value="TreeGrafter"/>
</dbReference>
<dbReference type="InterPro" id="IPR050469">
    <property type="entry name" value="Diguanylate_Cyclase"/>
</dbReference>
<dbReference type="Gene3D" id="3.30.70.270">
    <property type="match status" value="1"/>
</dbReference>
<dbReference type="PROSITE" id="PS50887">
    <property type="entry name" value="GGDEF"/>
    <property type="match status" value="1"/>
</dbReference>
<dbReference type="Gene3D" id="1.20.120.30">
    <property type="entry name" value="Aspartate receptor, ligand-binding domain"/>
    <property type="match status" value="1"/>
</dbReference>
<dbReference type="EMBL" id="FQVF01000005">
    <property type="protein sequence ID" value="SHE99727.1"/>
    <property type="molecule type" value="Genomic_DNA"/>
</dbReference>
<dbReference type="Pfam" id="PF00990">
    <property type="entry name" value="GGDEF"/>
    <property type="match status" value="1"/>
</dbReference>
<dbReference type="EC" id="2.7.7.65" evidence="2"/>
<gene>
    <name evidence="5" type="ORF">SAMN02745753_01102</name>
</gene>
<dbReference type="NCBIfam" id="NF007380">
    <property type="entry name" value="PRK09894.1"/>
    <property type="match status" value="1"/>
</dbReference>
<keyword evidence="6" id="KW-1185">Reference proteome</keyword>
<evidence type="ECO:0000313" key="5">
    <source>
        <dbReference type="EMBL" id="SHE99727.1"/>
    </source>
</evidence>
<feature type="domain" description="GGDEF" evidence="4">
    <location>
        <begin position="161"/>
        <end position="295"/>
    </location>
</feature>
<dbReference type="AlphaFoldDB" id="A0A1M4Y1L0"/>
<accession>A0A1M4Y1L0</accession>
<dbReference type="SMART" id="SM00267">
    <property type="entry name" value="GGDEF"/>
    <property type="match status" value="1"/>
</dbReference>
<protein>
    <recommendedName>
        <fullName evidence="2">diguanylate cyclase</fullName>
        <ecNumber evidence="2">2.7.7.65</ecNumber>
    </recommendedName>
</protein>
<evidence type="ECO:0000313" key="6">
    <source>
        <dbReference type="Proteomes" id="UP000184517"/>
    </source>
</evidence>
<dbReference type="GO" id="GO:1902201">
    <property type="term" value="P:negative regulation of bacterial-type flagellum-dependent cell motility"/>
    <property type="evidence" value="ECO:0007669"/>
    <property type="project" value="TreeGrafter"/>
</dbReference>
<sequence length="296" mass="34336">MASFTNQQLQLIIAQLDQAIFSHDQWYKHILRTLILRIPPEKADIAPESHRHCHFGQWYESSQAFFIRENPAFISLGYAHKKMHISAQNLLQKICDGSLILSIDWDSFDKDIDKMRLAFQNLRHEFAAIEKNRDPLTEAQTRDGMLAEIRDQNALVQREQQNCALVMFDLDHFKQVNDTYGHLAGDLVLVSTVQRIKALLRPYDRIYRYGGEEFIICMPRTTLAQAHIVAERMREAIAEQNIQFNNSRELLRVTASFGVTILTQLRSVEESIDYVDKAMYEAKRAGRNRVVDDVNL</sequence>
<dbReference type="GO" id="GO:0052621">
    <property type="term" value="F:diguanylate cyclase activity"/>
    <property type="evidence" value="ECO:0007669"/>
    <property type="project" value="UniProtKB-EC"/>
</dbReference>